<feature type="transmembrane region" description="Helical" evidence="5">
    <location>
        <begin position="515"/>
        <end position="539"/>
    </location>
</feature>
<dbReference type="PANTHER" id="PTHR43077:SF10">
    <property type="entry name" value="TRANSPORT PERMEASE PROTEIN"/>
    <property type="match status" value="1"/>
</dbReference>
<dbReference type="InterPro" id="IPR017500">
    <property type="entry name" value="Phage_infect_YhgE_N"/>
</dbReference>
<dbReference type="InterPro" id="IPR013525">
    <property type="entry name" value="ABC2_TM"/>
</dbReference>
<reference evidence="7 8" key="1">
    <citation type="submission" date="2023-08" db="EMBL/GenBank/DDBJ databases">
        <title>Microbacterium psychrotolerans sp. nov., a psychrotolerant bacterium isolated from soil in Heilongjiang Province, China.</title>
        <authorList>
            <person name="An P."/>
            <person name="Zhao D."/>
            <person name="Xiang H."/>
        </authorList>
    </citation>
    <scope>NUCLEOTIDE SEQUENCE [LARGE SCALE GENOMIC DNA]</scope>
    <source>
        <strain evidence="7 8">QXD-8</strain>
    </source>
</reference>
<dbReference type="PANTHER" id="PTHR43077">
    <property type="entry name" value="TRANSPORT PERMEASE YVFS-RELATED"/>
    <property type="match status" value="1"/>
</dbReference>
<feature type="domain" description="ABC-2 type transporter transmembrane" evidence="6">
    <location>
        <begin position="22"/>
        <end position="146"/>
    </location>
</feature>
<feature type="transmembrane region" description="Helical" evidence="5">
    <location>
        <begin position="630"/>
        <end position="653"/>
    </location>
</feature>
<keyword evidence="2 5" id="KW-0812">Transmembrane</keyword>
<evidence type="ECO:0000313" key="8">
    <source>
        <dbReference type="Proteomes" id="UP001235133"/>
    </source>
</evidence>
<feature type="transmembrane region" description="Helical" evidence="5">
    <location>
        <begin position="551"/>
        <end position="576"/>
    </location>
</feature>
<dbReference type="Pfam" id="PF12698">
    <property type="entry name" value="ABC2_membrane_3"/>
    <property type="match status" value="1"/>
</dbReference>
<keyword evidence="4 5" id="KW-0472">Membrane</keyword>
<organism evidence="7 8">
    <name type="scientific">Microbacterium psychrotolerans</name>
    <dbReference type="NCBI Taxonomy" id="3068321"/>
    <lineage>
        <taxon>Bacteria</taxon>
        <taxon>Bacillati</taxon>
        <taxon>Actinomycetota</taxon>
        <taxon>Actinomycetes</taxon>
        <taxon>Micrococcales</taxon>
        <taxon>Microbacteriaceae</taxon>
        <taxon>Microbacterium</taxon>
    </lineage>
</organism>
<name>A0ABU0Z7I4_9MICO</name>
<feature type="transmembrane region" description="Helical" evidence="5">
    <location>
        <begin position="583"/>
        <end position="610"/>
    </location>
</feature>
<sequence>MTPNWITTAVERARSRRPVTWLTLVGVLLLPVVIGGILVAALYNPVERLDSLTAAIVNEDEPVTIDGQTVPLGRQLTAGLVEGSDELDSNLTWTISNADDAEAGLADGTYAAVITIPENFSAAATSTAPGSTPEQATIEVTTPPDSLIVDDAITAQVATAAASSMGTQLSSVYLENVFLGFTTLGDQLGTAADGAAQLAEGAGQAADGAAQLPDGISQLADGNIQLADGASQLADGAGQVAGGATSLQSGLTTIAGKTREAAGGAQQLADGVNGGAAQLEATGLVPDPVYDAATGSVQAAGSVLALANECVANGGSAEYCTKLVNAATGAKAAAQGTSGALTAFDTAGTADLAAQFRTIGTNVAALGGGLTQLAGGIDQSAAGAGQLATGVTGLQDGANGLADGATQLASGATQAADGATTLADGVAQLATGTSELASGLTTASESLPSYTDQEATDLASVVADPVEADGVGTSLFGASAVPLLATLALWFGGLGTFIALQAVSRRALTSRQPSAVLALRSFAPAAGLGALQGALVAAVVQLAASYGWGEWWALAGVCVVAGIAFAAVNQALVAVFGGAGRWISALIGVLTVATGVVSTVPGVLSSVAGLMPTAPAYNGMLAALTSTSGLGAAFAGLIIWTVLALVATMIVVARRRSTSARALLRATPATA</sequence>
<evidence type="ECO:0000313" key="7">
    <source>
        <dbReference type="EMBL" id="MDQ7879481.1"/>
    </source>
</evidence>
<dbReference type="NCBIfam" id="TIGR03061">
    <property type="entry name" value="pip_yhgE_Nterm"/>
    <property type="match status" value="1"/>
</dbReference>
<keyword evidence="8" id="KW-1185">Reference proteome</keyword>
<dbReference type="NCBIfam" id="TIGR03057">
    <property type="entry name" value="xxxLxxG_by_4"/>
    <property type="match status" value="4"/>
</dbReference>
<accession>A0ABU0Z7I4</accession>
<dbReference type="InterPro" id="IPR051328">
    <property type="entry name" value="T7SS_ABC-Transporter"/>
</dbReference>
<comment type="caution">
    <text evidence="7">The sequence shown here is derived from an EMBL/GenBank/DDBJ whole genome shotgun (WGS) entry which is preliminary data.</text>
</comment>
<dbReference type="EMBL" id="JAVFWO010000005">
    <property type="protein sequence ID" value="MDQ7879481.1"/>
    <property type="molecule type" value="Genomic_DNA"/>
</dbReference>
<evidence type="ECO:0000256" key="1">
    <source>
        <dbReference type="ARBA" id="ARBA00004141"/>
    </source>
</evidence>
<dbReference type="RefSeq" id="WP_308869128.1">
    <property type="nucleotide sequence ID" value="NZ_JAVFWO010000005.1"/>
</dbReference>
<dbReference type="Gene3D" id="1.10.287.950">
    <property type="entry name" value="Methyl-accepting chemotaxis protein"/>
    <property type="match status" value="1"/>
</dbReference>
<evidence type="ECO:0000259" key="6">
    <source>
        <dbReference type="Pfam" id="PF12698"/>
    </source>
</evidence>
<dbReference type="InterPro" id="IPR023908">
    <property type="entry name" value="xxxLxxG_rpt"/>
</dbReference>
<comment type="subcellular location">
    <subcellularLocation>
        <location evidence="1">Membrane</location>
        <topology evidence="1">Multi-pass membrane protein</topology>
    </subcellularLocation>
</comment>
<protein>
    <submittedName>
        <fullName evidence="7">YhgE/Pip family protein</fullName>
    </submittedName>
</protein>
<dbReference type="Proteomes" id="UP001235133">
    <property type="component" value="Unassembled WGS sequence"/>
</dbReference>
<evidence type="ECO:0000256" key="5">
    <source>
        <dbReference type="SAM" id="Phobius"/>
    </source>
</evidence>
<feature type="transmembrane region" description="Helical" evidence="5">
    <location>
        <begin position="483"/>
        <end position="503"/>
    </location>
</feature>
<evidence type="ECO:0000256" key="2">
    <source>
        <dbReference type="ARBA" id="ARBA00022692"/>
    </source>
</evidence>
<feature type="transmembrane region" description="Helical" evidence="5">
    <location>
        <begin position="21"/>
        <end position="43"/>
    </location>
</feature>
<dbReference type="Gene3D" id="3.40.1710.10">
    <property type="entry name" value="abc type-2 transporter like domain"/>
    <property type="match status" value="1"/>
</dbReference>
<evidence type="ECO:0000256" key="3">
    <source>
        <dbReference type="ARBA" id="ARBA00022989"/>
    </source>
</evidence>
<evidence type="ECO:0000256" key="4">
    <source>
        <dbReference type="ARBA" id="ARBA00023136"/>
    </source>
</evidence>
<proteinExistence type="predicted"/>
<keyword evidence="3 5" id="KW-1133">Transmembrane helix</keyword>
<gene>
    <name evidence="7" type="ORF">Q9R08_15925</name>
</gene>